<protein>
    <submittedName>
        <fullName evidence="1">S9 family peptidase</fullName>
    </submittedName>
</protein>
<dbReference type="EMBL" id="CP109110">
    <property type="protein sequence ID" value="WSC03483.1"/>
    <property type="molecule type" value="Genomic_DNA"/>
</dbReference>
<name>A0ACD4ZYV1_9ACTN</name>
<sequence length="630" mass="68543">MALPEPIPVEALFAPPARSRASLSPDGTKIAYLAPWRNRLNLWIENVDSPGSCRRVTAEDRGLLSYHWTDDPRWLLYTRDQGGDENRHLYRVDLKDPGAAAIDLTPFPGARITDLTLPAARPGKAVFCANIRDFARFDLIEADIASGELRTLATNTGDTATGFLYSSDGDPFATEMTAEGDVRLSRWNEATKQLSHIALFDGADYPVGVYPMEVTADGAGVLVGSSRGTDRVRLVLLDPVTGEETDVDSHAVHDLDTRANAFPQLPSPLILSRTGELIGVRYLGERQVIHALDPHFAEVLPHLEKLSDGDPADISCDVSGKRWVVSFVHDRDPGATCFYDHSTGEARLLFRPRPDLDPSRLASMTPVSITARDGLRLPSYLTLPVGIEPRGLPLVLLVHGGPWTRDSWGFNPAVQLFANRGYAVLQVNFRGSTGYGKAFTQAGIGQLAAKMHDDLIDGVNWAVGRGYGDPARVAIMGASYGGYAALVGVTFTPDVFAAAVDIVGISDLAGFMRSQPAFVRPALASNWYRYVGDPAIPEQEADMLARSPISRVDDVRTPLLIAQGANDARVIQGESDTMVDALRQRGALVEYMLMADEGHAIENAENLIALAEAVERFFHQHLRQDGRTGI</sequence>
<gene>
    <name evidence="1" type="ORF">OG835_42050</name>
</gene>
<evidence type="ECO:0000313" key="2">
    <source>
        <dbReference type="Proteomes" id="UP001348369"/>
    </source>
</evidence>
<proteinExistence type="predicted"/>
<evidence type="ECO:0000313" key="1">
    <source>
        <dbReference type="EMBL" id="WSC03483.1"/>
    </source>
</evidence>
<keyword evidence="2" id="KW-1185">Reference proteome</keyword>
<reference evidence="1" key="1">
    <citation type="submission" date="2022-10" db="EMBL/GenBank/DDBJ databases">
        <title>The complete genomes of actinobacterial strains from the NBC collection.</title>
        <authorList>
            <person name="Joergensen T.S."/>
            <person name="Alvarez Arevalo M."/>
            <person name="Sterndorff E.B."/>
            <person name="Faurdal D."/>
            <person name="Vuksanovic O."/>
            <person name="Mourched A.-S."/>
            <person name="Charusanti P."/>
            <person name="Shaw S."/>
            <person name="Blin K."/>
            <person name="Weber T."/>
        </authorList>
    </citation>
    <scope>NUCLEOTIDE SEQUENCE</scope>
    <source>
        <strain evidence="1">NBC 01771</strain>
    </source>
</reference>
<dbReference type="Proteomes" id="UP001348369">
    <property type="component" value="Plasmid unnamed1"/>
</dbReference>
<keyword evidence="1" id="KW-0614">Plasmid</keyword>
<geneLocation type="plasmid" evidence="1 2">
    <name>unnamed1</name>
</geneLocation>
<accession>A0ACD4ZYV1</accession>
<organism evidence="1 2">
    <name type="scientific">Streptomyces scopuliridis</name>
    <dbReference type="NCBI Taxonomy" id="452529"/>
    <lineage>
        <taxon>Bacteria</taxon>
        <taxon>Bacillati</taxon>
        <taxon>Actinomycetota</taxon>
        <taxon>Actinomycetes</taxon>
        <taxon>Kitasatosporales</taxon>
        <taxon>Streptomycetaceae</taxon>
        <taxon>Streptomyces</taxon>
    </lineage>
</organism>